<evidence type="ECO:0000256" key="1">
    <source>
        <dbReference type="SAM" id="MobiDB-lite"/>
    </source>
</evidence>
<sequence>MDQGIWLMPEFRKSPDDEKSKRRADGPTPEWKNKKKTGFGWIEWLRGWWYVVHEFLFQRIMASHLQNPLPLPPVNELTCIVTQLHWPPNRPVLSSAAFPALALTTHLRPVYFEECVIIRTCCPLSSWLR</sequence>
<keyword evidence="3" id="KW-1185">Reference proteome</keyword>
<dbReference type="EMBL" id="JAXIOK010000007">
    <property type="protein sequence ID" value="KAK4766359.1"/>
    <property type="molecule type" value="Genomic_DNA"/>
</dbReference>
<feature type="region of interest" description="Disordered" evidence="1">
    <location>
        <begin position="13"/>
        <end position="32"/>
    </location>
</feature>
<comment type="caution">
    <text evidence="2">The sequence shown here is derived from an EMBL/GenBank/DDBJ whole genome shotgun (WGS) entry which is preliminary data.</text>
</comment>
<dbReference type="Proteomes" id="UP001345219">
    <property type="component" value="Chromosome 7"/>
</dbReference>
<gene>
    <name evidence="2" type="ORF">SAY87_008001</name>
</gene>
<organism evidence="2 3">
    <name type="scientific">Trapa incisa</name>
    <dbReference type="NCBI Taxonomy" id="236973"/>
    <lineage>
        <taxon>Eukaryota</taxon>
        <taxon>Viridiplantae</taxon>
        <taxon>Streptophyta</taxon>
        <taxon>Embryophyta</taxon>
        <taxon>Tracheophyta</taxon>
        <taxon>Spermatophyta</taxon>
        <taxon>Magnoliopsida</taxon>
        <taxon>eudicotyledons</taxon>
        <taxon>Gunneridae</taxon>
        <taxon>Pentapetalae</taxon>
        <taxon>rosids</taxon>
        <taxon>malvids</taxon>
        <taxon>Myrtales</taxon>
        <taxon>Lythraceae</taxon>
        <taxon>Trapa</taxon>
    </lineage>
</organism>
<name>A0AAN7KFB8_9MYRT</name>
<feature type="compositionally biased region" description="Basic and acidic residues" evidence="1">
    <location>
        <begin position="13"/>
        <end position="25"/>
    </location>
</feature>
<protein>
    <submittedName>
        <fullName evidence="2">Uncharacterized protein</fullName>
    </submittedName>
</protein>
<proteinExistence type="predicted"/>
<dbReference type="AlphaFoldDB" id="A0AAN7KFB8"/>
<evidence type="ECO:0000313" key="3">
    <source>
        <dbReference type="Proteomes" id="UP001345219"/>
    </source>
</evidence>
<evidence type="ECO:0000313" key="2">
    <source>
        <dbReference type="EMBL" id="KAK4766359.1"/>
    </source>
</evidence>
<reference evidence="2 3" key="1">
    <citation type="journal article" date="2023" name="Hortic Res">
        <title>Pangenome of water caltrop reveals structural variations and asymmetric subgenome divergence after allopolyploidization.</title>
        <authorList>
            <person name="Zhang X."/>
            <person name="Chen Y."/>
            <person name="Wang L."/>
            <person name="Yuan Y."/>
            <person name="Fang M."/>
            <person name="Shi L."/>
            <person name="Lu R."/>
            <person name="Comes H.P."/>
            <person name="Ma Y."/>
            <person name="Chen Y."/>
            <person name="Huang G."/>
            <person name="Zhou Y."/>
            <person name="Zheng Z."/>
            <person name="Qiu Y."/>
        </authorList>
    </citation>
    <scope>NUCLEOTIDE SEQUENCE [LARGE SCALE GENOMIC DNA]</scope>
    <source>
        <tissue evidence="2">Roots</tissue>
    </source>
</reference>
<accession>A0AAN7KFB8</accession>